<dbReference type="AlphaFoldDB" id="A0A923JRU7"/>
<dbReference type="PROSITE" id="PS51257">
    <property type="entry name" value="PROKAR_LIPOPROTEIN"/>
    <property type="match status" value="1"/>
</dbReference>
<dbReference type="EMBL" id="JABWQX010000013">
    <property type="protein sequence ID" value="MBC3398115.1"/>
    <property type="molecule type" value="Genomic_DNA"/>
</dbReference>
<protein>
    <recommendedName>
        <fullName evidence="5">Lipoprotein</fullName>
    </recommendedName>
</protein>
<reference evidence="2 4" key="1">
    <citation type="journal article" date="2020" name="Microorganisms">
        <title>Reliable Identification of Environmental Pseudomonas Isolates Using the rpoD Gene.</title>
        <authorList>
            <consortium name="The Broad Institute Genome Sequencing Platform"/>
            <person name="Girard L."/>
            <person name="Lood C."/>
            <person name="Rokni-Zadeh H."/>
            <person name="van Noort V."/>
            <person name="Lavigne R."/>
            <person name="De Mot R."/>
        </authorList>
    </citation>
    <scope>NUCLEOTIDE SEQUENCE</scope>
    <source>
        <strain evidence="2 4">SWRI102</strain>
    </source>
</reference>
<evidence type="ECO:0000313" key="3">
    <source>
        <dbReference type="EMBL" id="MBV4554090.1"/>
    </source>
</evidence>
<keyword evidence="4" id="KW-1185">Reference proteome</keyword>
<evidence type="ECO:0000313" key="4">
    <source>
        <dbReference type="Proteomes" id="UP000659438"/>
    </source>
</evidence>
<evidence type="ECO:0000313" key="2">
    <source>
        <dbReference type="EMBL" id="MBC3398115.1"/>
    </source>
</evidence>
<proteinExistence type="predicted"/>
<dbReference type="Proteomes" id="UP000659438">
    <property type="component" value="Unassembled WGS sequence"/>
</dbReference>
<name>A0A923JRU7_9PSED</name>
<feature type="chain" id="PRO_5044696874" description="Lipoprotein" evidence="1">
    <location>
        <begin position="18"/>
        <end position="253"/>
    </location>
</feature>
<accession>A0A923JRU7</accession>
<comment type="caution">
    <text evidence="2">The sequence shown here is derived from an EMBL/GenBank/DDBJ whole genome shotgun (WGS) entry which is preliminary data.</text>
</comment>
<organism evidence="2">
    <name type="scientific">Pseudomonas marvdashtae</name>
    <dbReference type="NCBI Taxonomy" id="2745500"/>
    <lineage>
        <taxon>Bacteria</taxon>
        <taxon>Pseudomonadati</taxon>
        <taxon>Pseudomonadota</taxon>
        <taxon>Gammaproteobacteria</taxon>
        <taxon>Pseudomonadales</taxon>
        <taxon>Pseudomonadaceae</taxon>
        <taxon>Pseudomonas</taxon>
    </lineage>
</organism>
<keyword evidence="1" id="KW-0732">Signal</keyword>
<evidence type="ECO:0008006" key="5">
    <source>
        <dbReference type="Google" id="ProtNLM"/>
    </source>
</evidence>
<reference evidence="3" key="3">
    <citation type="submission" date="2021-06" db="EMBL/GenBank/DDBJ databases">
        <title>Updating the genus Pseudomonas: Description of 43 new species and partition of the Pseudomonas putida group.</title>
        <authorList>
            <person name="Girard L."/>
            <person name="Lood C."/>
            <person name="Vandamme P."/>
            <person name="Rokni-Zadeh H."/>
            <person name="Van Noort V."/>
            <person name="Hofte M."/>
            <person name="Lavigne R."/>
            <person name="De Mot R."/>
        </authorList>
    </citation>
    <scope>NUCLEOTIDE SEQUENCE</scope>
    <source>
        <strain evidence="3">SWRI102</strain>
    </source>
</reference>
<dbReference type="EMBL" id="JABWQX020000003">
    <property type="protein sequence ID" value="MBV4554090.1"/>
    <property type="molecule type" value="Genomic_DNA"/>
</dbReference>
<reference evidence="2" key="2">
    <citation type="submission" date="2020-07" db="EMBL/GenBank/DDBJ databases">
        <authorList>
            <person name="Lood C."/>
            <person name="Girard L."/>
        </authorList>
    </citation>
    <scope>NUCLEOTIDE SEQUENCE</scope>
    <source>
        <strain evidence="2">SWRI102</strain>
    </source>
</reference>
<gene>
    <name evidence="3" type="ORF">HU742_023385</name>
    <name evidence="2" type="ORF">HU742_23125</name>
</gene>
<feature type="signal peptide" evidence="1">
    <location>
        <begin position="1"/>
        <end position="17"/>
    </location>
</feature>
<dbReference type="RefSeq" id="WP_186644869.1">
    <property type="nucleotide sequence ID" value="NZ_JABWQX020000003.1"/>
</dbReference>
<evidence type="ECO:0000256" key="1">
    <source>
        <dbReference type="SAM" id="SignalP"/>
    </source>
</evidence>
<sequence length="253" mass="28511">MKLTLRMATLGCCLAMAGGCAERPPDTFTFTADLPPGFAYEAAVRYVPAPGETCTVGKKDNLAPVFKSKDSPVAEILIRRTRKGCPLVVSRIELELSSIYGPHWLDSSRDSANVVIRDQLEEQYKGSFNEAGESTFRGQCQWLFRTSGRPRVLRKILDCKKTNPQGDVGNDRPFSAYTLDQLPGKTVRMKIRLADDERPYMKDTWVKFPNGWKRCMGDNFEDQYAFCFGNHKDFSGFQMPDGRQCTIYPGCTE</sequence>